<feature type="domain" description="NmrA-like" evidence="4">
    <location>
        <begin position="7"/>
        <end position="110"/>
    </location>
</feature>
<proteinExistence type="predicted"/>
<keyword evidence="3" id="KW-0472">Membrane</keyword>
<dbReference type="AlphaFoldDB" id="A0AAW0BN67"/>
<feature type="transmembrane region" description="Helical" evidence="3">
    <location>
        <begin position="7"/>
        <end position="30"/>
    </location>
</feature>
<keyword evidence="3" id="KW-0812">Transmembrane</keyword>
<dbReference type="Gene3D" id="3.40.50.720">
    <property type="entry name" value="NAD(P)-binding Rossmann-like Domain"/>
    <property type="match status" value="1"/>
</dbReference>
<dbReference type="InterPro" id="IPR008030">
    <property type="entry name" value="NmrA-like"/>
</dbReference>
<sequence>MPQSYKSFAIVGAGGYIGTFILNAFVAGGYKPLIVSRKLSSYSPPASLSAPFVKVDLENVNEVSAVLREHRIEVLISLVGTDGISSQRVLADAAKKSGVKLFVPSEFGFVSEGISKIAVEDQRTPQAEKDRLIGLVGAFFQWMNWLTGYDENGKINILGKGETPVGLTHEEDIGGFVAYTLTTLTPAQLHSRSFRIEGDTVTLAEIAKRLDKEVVFVDRLPGGPHNEAKNQIGWLAEAGKGSSRWDYAISGLQDALDNDLWQGHVWKKFTSMM</sequence>
<dbReference type="GO" id="GO:0016491">
    <property type="term" value="F:oxidoreductase activity"/>
    <property type="evidence" value="ECO:0007669"/>
    <property type="project" value="UniProtKB-KW"/>
</dbReference>
<name>A0AAW0BN67_9AGAR</name>
<keyword evidence="6" id="KW-1185">Reference proteome</keyword>
<keyword evidence="3" id="KW-1133">Transmembrane helix</keyword>
<dbReference type="Pfam" id="PF05368">
    <property type="entry name" value="NmrA"/>
    <property type="match status" value="1"/>
</dbReference>
<evidence type="ECO:0000256" key="1">
    <source>
        <dbReference type="ARBA" id="ARBA00022857"/>
    </source>
</evidence>
<dbReference type="EMBL" id="JAYKXP010000092">
    <property type="protein sequence ID" value="KAK7027977.1"/>
    <property type="molecule type" value="Genomic_DNA"/>
</dbReference>
<dbReference type="PANTHER" id="PTHR47706:SF9">
    <property type="entry name" value="NMRA-LIKE DOMAIN-CONTAINING PROTEIN-RELATED"/>
    <property type="match status" value="1"/>
</dbReference>
<organism evidence="5 6">
    <name type="scientific">Paramarasmius palmivorus</name>
    <dbReference type="NCBI Taxonomy" id="297713"/>
    <lineage>
        <taxon>Eukaryota</taxon>
        <taxon>Fungi</taxon>
        <taxon>Dikarya</taxon>
        <taxon>Basidiomycota</taxon>
        <taxon>Agaricomycotina</taxon>
        <taxon>Agaricomycetes</taxon>
        <taxon>Agaricomycetidae</taxon>
        <taxon>Agaricales</taxon>
        <taxon>Marasmiineae</taxon>
        <taxon>Marasmiaceae</taxon>
        <taxon>Paramarasmius</taxon>
    </lineage>
</organism>
<evidence type="ECO:0000256" key="3">
    <source>
        <dbReference type="SAM" id="Phobius"/>
    </source>
</evidence>
<gene>
    <name evidence="5" type="ORF">VNI00_015063</name>
</gene>
<evidence type="ECO:0000313" key="5">
    <source>
        <dbReference type="EMBL" id="KAK7027977.1"/>
    </source>
</evidence>
<evidence type="ECO:0000313" key="6">
    <source>
        <dbReference type="Proteomes" id="UP001383192"/>
    </source>
</evidence>
<evidence type="ECO:0000259" key="4">
    <source>
        <dbReference type="Pfam" id="PF05368"/>
    </source>
</evidence>
<reference evidence="5 6" key="1">
    <citation type="submission" date="2024-01" db="EMBL/GenBank/DDBJ databases">
        <title>A draft genome for a cacao thread blight-causing isolate of Paramarasmius palmivorus.</title>
        <authorList>
            <person name="Baruah I.K."/>
            <person name="Bukari Y."/>
            <person name="Amoako-Attah I."/>
            <person name="Meinhardt L.W."/>
            <person name="Bailey B.A."/>
            <person name="Cohen S.P."/>
        </authorList>
    </citation>
    <scope>NUCLEOTIDE SEQUENCE [LARGE SCALE GENOMIC DNA]</scope>
    <source>
        <strain evidence="5 6">GH-12</strain>
    </source>
</reference>
<dbReference type="InterPro" id="IPR051609">
    <property type="entry name" value="NmrA/Isoflavone_reductase-like"/>
</dbReference>
<dbReference type="Proteomes" id="UP001383192">
    <property type="component" value="Unassembled WGS sequence"/>
</dbReference>
<dbReference type="PANTHER" id="PTHR47706">
    <property type="entry name" value="NMRA-LIKE FAMILY PROTEIN"/>
    <property type="match status" value="1"/>
</dbReference>
<evidence type="ECO:0000256" key="2">
    <source>
        <dbReference type="ARBA" id="ARBA00023002"/>
    </source>
</evidence>
<accession>A0AAW0BN67</accession>
<dbReference type="SUPFAM" id="SSF51735">
    <property type="entry name" value="NAD(P)-binding Rossmann-fold domains"/>
    <property type="match status" value="1"/>
</dbReference>
<protein>
    <recommendedName>
        <fullName evidence="4">NmrA-like domain-containing protein</fullName>
    </recommendedName>
</protein>
<keyword evidence="1" id="KW-0521">NADP</keyword>
<dbReference type="InterPro" id="IPR036291">
    <property type="entry name" value="NAD(P)-bd_dom_sf"/>
</dbReference>
<keyword evidence="2" id="KW-0560">Oxidoreductase</keyword>
<comment type="caution">
    <text evidence="5">The sequence shown here is derived from an EMBL/GenBank/DDBJ whole genome shotgun (WGS) entry which is preliminary data.</text>
</comment>